<dbReference type="GO" id="GO:0016746">
    <property type="term" value="F:acyltransferase activity"/>
    <property type="evidence" value="ECO:0007669"/>
    <property type="project" value="InterPro"/>
</dbReference>
<dbReference type="RefSeq" id="WP_128745690.1">
    <property type="nucleotide sequence ID" value="NZ_CP035281.1"/>
</dbReference>
<dbReference type="Gene3D" id="3.40.47.40">
    <property type="entry name" value="Stage V sporulation protein AD"/>
    <property type="match status" value="1"/>
</dbReference>
<dbReference type="Proteomes" id="UP000287601">
    <property type="component" value="Chromosome"/>
</dbReference>
<dbReference type="InterPro" id="IPR038369">
    <property type="entry name" value="SpoVAD_sf"/>
</dbReference>
<dbReference type="KEGG" id="amij:EQM06_07220"/>
<sequence>MTCNKAKNKLGKQTLAFLNKPVIASGGSIVGVKEGQGPLGKWFDMVLEEDTFGEKTWEKSESKMLKEAVKMAINRGGKNPKEIDAILTGDLLNQLMSSAFMARDMQIPFIGLYGACSTMAESLLMGSVLIDGGYASNIIAGASSHYCTAERQFRMPLEHGNQRPPSAQWTATAAGSILLSADEQQIEEQKPLIIDNRNSGPVTEKKICITHGTLGKIIDTGMKDSNQMGAAMAPAFVDTVLNHLEDTKRQLSDYDMILSGDLGHIGKQIAVDLLSDAGIPAKDLVNCYDDCGAMIYEKEQDTHAGGSGCGCSASVFTGYVYKRMKKGELNRVLLISTGALLSTISPGQGESIPGIAHAVCIETCKEGE</sequence>
<name>A0A410PVR7_9FIRM</name>
<protein>
    <submittedName>
        <fullName evidence="1">Stage V sporulation protein AD</fullName>
    </submittedName>
</protein>
<organism evidence="1 2">
    <name type="scientific">Aminipila luticellarii</name>
    <dbReference type="NCBI Taxonomy" id="2507160"/>
    <lineage>
        <taxon>Bacteria</taxon>
        <taxon>Bacillati</taxon>
        <taxon>Bacillota</taxon>
        <taxon>Clostridia</taxon>
        <taxon>Peptostreptococcales</taxon>
        <taxon>Anaerovoracaceae</taxon>
        <taxon>Aminipila</taxon>
    </lineage>
</organism>
<proteinExistence type="predicted"/>
<keyword evidence="2" id="KW-1185">Reference proteome</keyword>
<dbReference type="PIRSF" id="PIRSF011570">
    <property type="entry name" value="SpoVAD"/>
    <property type="match status" value="1"/>
</dbReference>
<reference evidence="1 2" key="1">
    <citation type="submission" date="2019-01" db="EMBL/GenBank/DDBJ databases">
        <title>Draft genomes of a novel of Aminipila strains.</title>
        <authorList>
            <person name="Ma S."/>
        </authorList>
    </citation>
    <scope>NUCLEOTIDE SEQUENCE [LARGE SCALE GENOMIC DNA]</scope>
    <source>
        <strain evidence="2">JN-39</strain>
    </source>
</reference>
<dbReference type="InterPro" id="IPR016039">
    <property type="entry name" value="Thiolase-like"/>
</dbReference>
<dbReference type="Pfam" id="PF07451">
    <property type="entry name" value="SpoVAD"/>
    <property type="match status" value="1"/>
</dbReference>
<dbReference type="NCBIfam" id="NF006160">
    <property type="entry name" value="PRK08304.1"/>
    <property type="match status" value="1"/>
</dbReference>
<dbReference type="OrthoDB" id="9770068at2"/>
<evidence type="ECO:0000313" key="1">
    <source>
        <dbReference type="EMBL" id="QAT43041.1"/>
    </source>
</evidence>
<dbReference type="InterPro" id="IPR010894">
    <property type="entry name" value="SpoVAD"/>
</dbReference>
<gene>
    <name evidence="1" type="ORF">EQM06_07220</name>
</gene>
<dbReference type="EMBL" id="CP035281">
    <property type="protein sequence ID" value="QAT43041.1"/>
    <property type="molecule type" value="Genomic_DNA"/>
</dbReference>
<evidence type="ECO:0000313" key="2">
    <source>
        <dbReference type="Proteomes" id="UP000287601"/>
    </source>
</evidence>
<dbReference type="AlphaFoldDB" id="A0A410PVR7"/>
<dbReference type="SUPFAM" id="SSF53901">
    <property type="entry name" value="Thiolase-like"/>
    <property type="match status" value="1"/>
</dbReference>
<accession>A0A410PVR7</accession>